<evidence type="ECO:0000313" key="1">
    <source>
        <dbReference type="EMBL" id="KAJ7555836.1"/>
    </source>
</evidence>
<organism evidence="1 2">
    <name type="scientific">Diphasiastrum complanatum</name>
    <name type="common">Issler's clubmoss</name>
    <name type="synonym">Lycopodium complanatum</name>
    <dbReference type="NCBI Taxonomy" id="34168"/>
    <lineage>
        <taxon>Eukaryota</taxon>
        <taxon>Viridiplantae</taxon>
        <taxon>Streptophyta</taxon>
        <taxon>Embryophyta</taxon>
        <taxon>Tracheophyta</taxon>
        <taxon>Lycopodiopsida</taxon>
        <taxon>Lycopodiales</taxon>
        <taxon>Lycopodiaceae</taxon>
        <taxon>Lycopodioideae</taxon>
        <taxon>Diphasiastrum</taxon>
    </lineage>
</organism>
<name>A0ACC2DNF7_DIPCM</name>
<sequence>MAGRGRMPPAHMLHPGAAGLLTDPIIPRAGTGSIGQPGQPPLGSQQQLPPSMVLIEHKMATQHAEIQKLLTENQRLAAAHLALRQELASARQEVQHLQQQMSRMQMEEESRMMSLIEKAAKLEEDLRAAEPLKAELQRVHNDAQQLNGQRQELMGHIQQITQELQKSHADSQQSIAIQSENEKLRQELERSRVSCELEKKANTEQEERRQAMEKTLILLAKEVEKLHTDLSNEKKGYSNSSRGELYSTDYGMETAYSQSRNSYRDSYDLHQEGASTLAEHRRTGEETTGLSNVKSQVIQEASYASPHAVQSNVSLLATENSSEIWNAHIAPNGRTFYHNVVTGETQWEIPAKLSAASDAQQTIQSQAPQIHQEQIHASRPMHAWHSAPQGEIVQRESTELRQAQVQQPVEHSYLSNHLRHQLSQTQGQHLAHLQPQQNNPPPSLQPAQAQVLAQPAGQGHMHQLAAQMTQLIQGQFPYSSQISQYQMASQLPDVQAQSDYRFQSMTKSHPLQNGPEGKSQQAHSVSPLAGVGQYNLGTP</sequence>
<comment type="caution">
    <text evidence="1">The sequence shown here is derived from an EMBL/GenBank/DDBJ whole genome shotgun (WGS) entry which is preliminary data.</text>
</comment>
<keyword evidence="2" id="KW-1185">Reference proteome</keyword>
<dbReference type="EMBL" id="CM055096">
    <property type="protein sequence ID" value="KAJ7555836.1"/>
    <property type="molecule type" value="Genomic_DNA"/>
</dbReference>
<accession>A0ACC2DNF7</accession>
<proteinExistence type="predicted"/>
<protein>
    <submittedName>
        <fullName evidence="1">Uncharacterized protein</fullName>
    </submittedName>
</protein>
<gene>
    <name evidence="1" type="ORF">O6H91_05G057000</name>
</gene>
<dbReference type="Proteomes" id="UP001162992">
    <property type="component" value="Chromosome 5"/>
</dbReference>
<evidence type="ECO:0000313" key="2">
    <source>
        <dbReference type="Proteomes" id="UP001162992"/>
    </source>
</evidence>
<reference evidence="2" key="1">
    <citation type="journal article" date="2024" name="Proc. Natl. Acad. Sci. U.S.A.">
        <title>Extraordinary preservation of gene collinearity over three hundred million years revealed in homosporous lycophytes.</title>
        <authorList>
            <person name="Li C."/>
            <person name="Wickell D."/>
            <person name="Kuo L.Y."/>
            <person name="Chen X."/>
            <person name="Nie B."/>
            <person name="Liao X."/>
            <person name="Peng D."/>
            <person name="Ji J."/>
            <person name="Jenkins J."/>
            <person name="Williams M."/>
            <person name="Shu S."/>
            <person name="Plott C."/>
            <person name="Barry K."/>
            <person name="Rajasekar S."/>
            <person name="Grimwood J."/>
            <person name="Han X."/>
            <person name="Sun S."/>
            <person name="Hou Z."/>
            <person name="He W."/>
            <person name="Dai G."/>
            <person name="Sun C."/>
            <person name="Schmutz J."/>
            <person name="Leebens-Mack J.H."/>
            <person name="Li F.W."/>
            <person name="Wang L."/>
        </authorList>
    </citation>
    <scope>NUCLEOTIDE SEQUENCE [LARGE SCALE GENOMIC DNA]</scope>
    <source>
        <strain evidence="2">cv. PW_Plant_1</strain>
    </source>
</reference>